<feature type="region of interest" description="Disordered" evidence="1">
    <location>
        <begin position="58"/>
        <end position="78"/>
    </location>
</feature>
<gene>
    <name evidence="2" type="ORF">SDC9_18817</name>
</gene>
<proteinExistence type="predicted"/>
<dbReference type="EMBL" id="VSSQ01000070">
    <property type="protein sequence ID" value="MPL73024.1"/>
    <property type="molecule type" value="Genomic_DNA"/>
</dbReference>
<dbReference type="AlphaFoldDB" id="A0A644U1B5"/>
<evidence type="ECO:0000313" key="2">
    <source>
        <dbReference type="EMBL" id="MPL73024.1"/>
    </source>
</evidence>
<organism evidence="2">
    <name type="scientific">bioreactor metagenome</name>
    <dbReference type="NCBI Taxonomy" id="1076179"/>
    <lineage>
        <taxon>unclassified sequences</taxon>
        <taxon>metagenomes</taxon>
        <taxon>ecological metagenomes</taxon>
    </lineage>
</organism>
<accession>A0A644U1B5</accession>
<name>A0A644U1B5_9ZZZZ</name>
<comment type="caution">
    <text evidence="2">The sequence shown here is derived from an EMBL/GenBank/DDBJ whole genome shotgun (WGS) entry which is preliminary data.</text>
</comment>
<sequence>MIGRGKSGDLLPVSARGCGQPALLREDRLDHLEIAGVDAVEEGAGIGGDFDRRLARGVDRHPERRGGLGPDKGAHRGVQRAELDRVGVADRPQVVALRDQVRVGAGCREQREALEARGLLVHHLAVATDQVLGVFAVEDLVAIEADQPLLGVAPDEDPRVIAAEGAGAQPTRRPDRDIGSKSHRGLEGAAAILADIGIEDPLAADLEGVMAAPGPERQAVIETGEVVWGHHGLRIVATRS</sequence>
<reference evidence="2" key="1">
    <citation type="submission" date="2019-08" db="EMBL/GenBank/DDBJ databases">
        <authorList>
            <person name="Kucharzyk K."/>
            <person name="Murdoch R.W."/>
            <person name="Higgins S."/>
            <person name="Loffler F."/>
        </authorList>
    </citation>
    <scope>NUCLEOTIDE SEQUENCE</scope>
</reference>
<protein>
    <submittedName>
        <fullName evidence="2">Uncharacterized protein</fullName>
    </submittedName>
</protein>
<evidence type="ECO:0000256" key="1">
    <source>
        <dbReference type="SAM" id="MobiDB-lite"/>
    </source>
</evidence>